<proteinExistence type="predicted"/>
<keyword evidence="3" id="KW-1185">Reference proteome</keyword>
<accession>A0A518H0X1</accession>
<evidence type="ECO:0000313" key="2">
    <source>
        <dbReference type="EMBL" id="QDV34473.1"/>
    </source>
</evidence>
<sequence>MIHVIAAITARPGRRDELIAGFRSILEPVRAEDGCIEYGTAVDLDTDIPAQAPGRPDVVTVVEKWESLDHLKAHLKAPHMEEFRSRVKEIVAGTSLTILEPA</sequence>
<dbReference type="InterPro" id="IPR011008">
    <property type="entry name" value="Dimeric_a/b-barrel"/>
</dbReference>
<dbReference type="EC" id="1.-.-.-" evidence="2"/>
<name>A0A518H0X1_9BACT</name>
<feature type="domain" description="ABM" evidence="1">
    <location>
        <begin position="2"/>
        <end position="99"/>
    </location>
</feature>
<protein>
    <submittedName>
        <fullName evidence="2">Putative quinol monooxygenase YgiN</fullName>
        <ecNumber evidence="2">1.-.-.-</ecNumber>
    </submittedName>
</protein>
<reference evidence="2 3" key="1">
    <citation type="submission" date="2019-02" db="EMBL/GenBank/DDBJ databases">
        <title>Deep-cultivation of Planctomycetes and their phenomic and genomic characterization uncovers novel biology.</title>
        <authorList>
            <person name="Wiegand S."/>
            <person name="Jogler M."/>
            <person name="Boedeker C."/>
            <person name="Pinto D."/>
            <person name="Vollmers J."/>
            <person name="Rivas-Marin E."/>
            <person name="Kohn T."/>
            <person name="Peeters S.H."/>
            <person name="Heuer A."/>
            <person name="Rast P."/>
            <person name="Oberbeckmann S."/>
            <person name="Bunk B."/>
            <person name="Jeske O."/>
            <person name="Meyerdierks A."/>
            <person name="Storesund J.E."/>
            <person name="Kallscheuer N."/>
            <person name="Luecker S."/>
            <person name="Lage O.M."/>
            <person name="Pohl T."/>
            <person name="Merkel B.J."/>
            <person name="Hornburger P."/>
            <person name="Mueller R.-W."/>
            <person name="Bruemmer F."/>
            <person name="Labrenz M."/>
            <person name="Spormann A.M."/>
            <person name="Op den Camp H."/>
            <person name="Overmann J."/>
            <person name="Amann R."/>
            <person name="Jetten M.S.M."/>
            <person name="Mascher T."/>
            <person name="Medema M.H."/>
            <person name="Devos D.P."/>
            <person name="Kaster A.-K."/>
            <person name="Ovreas L."/>
            <person name="Rohde M."/>
            <person name="Galperin M.Y."/>
            <person name="Jogler C."/>
        </authorList>
    </citation>
    <scope>NUCLEOTIDE SEQUENCE [LARGE SCALE GENOMIC DNA]</scope>
    <source>
        <strain evidence="2 3">ElP</strain>
    </source>
</reference>
<dbReference type="Proteomes" id="UP000317835">
    <property type="component" value="Chromosome"/>
</dbReference>
<dbReference type="KEGG" id="tpla:ElP_23620"/>
<dbReference type="AlphaFoldDB" id="A0A518H0X1"/>
<evidence type="ECO:0000259" key="1">
    <source>
        <dbReference type="PROSITE" id="PS51725"/>
    </source>
</evidence>
<evidence type="ECO:0000313" key="3">
    <source>
        <dbReference type="Proteomes" id="UP000317835"/>
    </source>
</evidence>
<keyword evidence="2" id="KW-0503">Monooxygenase</keyword>
<dbReference type="PANTHER" id="PTHR33336">
    <property type="entry name" value="QUINOL MONOOXYGENASE YGIN-RELATED"/>
    <property type="match status" value="1"/>
</dbReference>
<dbReference type="PROSITE" id="PS51725">
    <property type="entry name" value="ABM"/>
    <property type="match status" value="1"/>
</dbReference>
<gene>
    <name evidence="2" type="primary">ygiN</name>
    <name evidence="2" type="ORF">ElP_23620</name>
</gene>
<dbReference type="Gene3D" id="3.30.70.100">
    <property type="match status" value="1"/>
</dbReference>
<dbReference type="InterPro" id="IPR050744">
    <property type="entry name" value="AI-2_Isomerase_LsrG"/>
</dbReference>
<dbReference type="GO" id="GO:0005829">
    <property type="term" value="C:cytosol"/>
    <property type="evidence" value="ECO:0007669"/>
    <property type="project" value="TreeGrafter"/>
</dbReference>
<dbReference type="Pfam" id="PF03992">
    <property type="entry name" value="ABM"/>
    <property type="match status" value="1"/>
</dbReference>
<keyword evidence="2" id="KW-0560">Oxidoreductase</keyword>
<organism evidence="2 3">
    <name type="scientific">Tautonia plasticadhaerens</name>
    <dbReference type="NCBI Taxonomy" id="2527974"/>
    <lineage>
        <taxon>Bacteria</taxon>
        <taxon>Pseudomonadati</taxon>
        <taxon>Planctomycetota</taxon>
        <taxon>Planctomycetia</taxon>
        <taxon>Isosphaerales</taxon>
        <taxon>Isosphaeraceae</taxon>
        <taxon>Tautonia</taxon>
    </lineage>
</organism>
<dbReference type="RefSeq" id="WP_145269377.1">
    <property type="nucleotide sequence ID" value="NZ_CP036426.1"/>
</dbReference>
<dbReference type="EMBL" id="CP036426">
    <property type="protein sequence ID" value="QDV34473.1"/>
    <property type="molecule type" value="Genomic_DNA"/>
</dbReference>
<dbReference type="OrthoDB" id="287932at2"/>
<dbReference type="PANTHER" id="PTHR33336:SF3">
    <property type="entry name" value="ABM DOMAIN-CONTAINING PROTEIN"/>
    <property type="match status" value="1"/>
</dbReference>
<dbReference type="InterPro" id="IPR007138">
    <property type="entry name" value="ABM_dom"/>
</dbReference>
<dbReference type="GO" id="GO:0004497">
    <property type="term" value="F:monooxygenase activity"/>
    <property type="evidence" value="ECO:0007669"/>
    <property type="project" value="UniProtKB-KW"/>
</dbReference>
<dbReference type="SUPFAM" id="SSF54909">
    <property type="entry name" value="Dimeric alpha+beta barrel"/>
    <property type="match status" value="1"/>
</dbReference>